<dbReference type="AlphaFoldDB" id="A0A9P6WRJ8"/>
<feature type="region of interest" description="Disordered" evidence="1">
    <location>
        <begin position="1"/>
        <end position="76"/>
    </location>
</feature>
<protein>
    <submittedName>
        <fullName evidence="2">Uncharacterized protein</fullName>
    </submittedName>
</protein>
<feature type="compositionally biased region" description="Polar residues" evidence="1">
    <location>
        <begin position="35"/>
        <end position="53"/>
    </location>
</feature>
<dbReference type="Proteomes" id="UP000716291">
    <property type="component" value="Unassembled WGS sequence"/>
</dbReference>
<evidence type="ECO:0000313" key="2">
    <source>
        <dbReference type="EMBL" id="KAG1273148.1"/>
    </source>
</evidence>
<evidence type="ECO:0000313" key="3">
    <source>
        <dbReference type="Proteomes" id="UP000716291"/>
    </source>
</evidence>
<name>A0A9P6WRJ8_RHIOR</name>
<accession>A0A9P6WRJ8</accession>
<comment type="caution">
    <text evidence="2">The sequence shown here is derived from an EMBL/GenBank/DDBJ whole genome shotgun (WGS) entry which is preliminary data.</text>
</comment>
<keyword evidence="3" id="KW-1185">Reference proteome</keyword>
<proteinExistence type="predicted"/>
<reference evidence="2" key="1">
    <citation type="journal article" date="2020" name="Microb. Genom.">
        <title>Genetic diversity of clinical and environmental Mucorales isolates obtained from an investigation of mucormycosis cases among solid organ transplant recipients.</title>
        <authorList>
            <person name="Nguyen M.H."/>
            <person name="Kaul D."/>
            <person name="Muto C."/>
            <person name="Cheng S.J."/>
            <person name="Richter R.A."/>
            <person name="Bruno V.M."/>
            <person name="Liu G."/>
            <person name="Beyhan S."/>
            <person name="Sundermann A.J."/>
            <person name="Mounaud S."/>
            <person name="Pasculle A.W."/>
            <person name="Nierman W.C."/>
            <person name="Driscoll E."/>
            <person name="Cumbie R."/>
            <person name="Clancy C.J."/>
            <person name="Dupont C.L."/>
        </authorList>
    </citation>
    <scope>NUCLEOTIDE SEQUENCE</scope>
    <source>
        <strain evidence="2">GL11</strain>
    </source>
</reference>
<organism evidence="2 3">
    <name type="scientific">Rhizopus oryzae</name>
    <name type="common">Mucormycosis agent</name>
    <name type="synonym">Rhizopus arrhizus var. delemar</name>
    <dbReference type="NCBI Taxonomy" id="64495"/>
    <lineage>
        <taxon>Eukaryota</taxon>
        <taxon>Fungi</taxon>
        <taxon>Fungi incertae sedis</taxon>
        <taxon>Mucoromycota</taxon>
        <taxon>Mucoromycotina</taxon>
        <taxon>Mucoromycetes</taxon>
        <taxon>Mucorales</taxon>
        <taxon>Mucorineae</taxon>
        <taxon>Rhizopodaceae</taxon>
        <taxon>Rhizopus</taxon>
    </lineage>
</organism>
<dbReference type="EMBL" id="JAANQT010013555">
    <property type="protein sequence ID" value="KAG1273148.1"/>
    <property type="molecule type" value="Genomic_DNA"/>
</dbReference>
<sequence>MSRAPARPRGSQMNPLTRRPSSSSSVPMPRGAGISATTAPNAVTGTSQSSTSMGAPDSDLTRPGLGGVVLASAYRR</sequence>
<evidence type="ECO:0000256" key="1">
    <source>
        <dbReference type="SAM" id="MobiDB-lite"/>
    </source>
</evidence>
<gene>
    <name evidence="2" type="ORF">G6F64_015405</name>
</gene>